<feature type="region of interest" description="Disordered" evidence="1">
    <location>
        <begin position="1"/>
        <end position="20"/>
    </location>
</feature>
<proteinExistence type="predicted"/>
<accession>A0A9Q9B5C1</accession>
<organism evidence="2 3">
    <name type="scientific">Septoria linicola</name>
    <dbReference type="NCBI Taxonomy" id="215465"/>
    <lineage>
        <taxon>Eukaryota</taxon>
        <taxon>Fungi</taxon>
        <taxon>Dikarya</taxon>
        <taxon>Ascomycota</taxon>
        <taxon>Pezizomycotina</taxon>
        <taxon>Dothideomycetes</taxon>
        <taxon>Dothideomycetidae</taxon>
        <taxon>Mycosphaerellales</taxon>
        <taxon>Mycosphaerellaceae</taxon>
        <taxon>Septoria</taxon>
    </lineage>
</organism>
<evidence type="ECO:0000313" key="2">
    <source>
        <dbReference type="EMBL" id="USW57441.1"/>
    </source>
</evidence>
<name>A0A9Q9B5C1_9PEZI</name>
<dbReference type="Proteomes" id="UP001056384">
    <property type="component" value="Chromosome 10"/>
</dbReference>
<evidence type="ECO:0000256" key="1">
    <source>
        <dbReference type="SAM" id="MobiDB-lite"/>
    </source>
</evidence>
<dbReference type="AlphaFoldDB" id="A0A9Q9B5C1"/>
<keyword evidence="3" id="KW-1185">Reference proteome</keyword>
<protein>
    <submittedName>
        <fullName evidence="2">Uncharacterized protein</fullName>
    </submittedName>
</protein>
<gene>
    <name evidence="2" type="ORF">Slin15195_G107600</name>
</gene>
<sequence>MSAACDTLAETRDPEDPGDYVKLSSQKCAVALHSVQSRTEDATRSPLYVEQSIERSPFFADTYTNSSMACLETFYEDKTIEYG</sequence>
<dbReference type="EMBL" id="CP099427">
    <property type="protein sequence ID" value="USW57441.1"/>
    <property type="molecule type" value="Genomic_DNA"/>
</dbReference>
<evidence type="ECO:0000313" key="3">
    <source>
        <dbReference type="Proteomes" id="UP001056384"/>
    </source>
</evidence>
<reference evidence="2" key="1">
    <citation type="submission" date="2022-06" db="EMBL/GenBank/DDBJ databases">
        <title>Complete genome sequences of two strains of the flax pathogen Septoria linicola.</title>
        <authorList>
            <person name="Lapalu N."/>
            <person name="Simon A."/>
            <person name="Demenou B."/>
            <person name="Paumier D."/>
            <person name="Guillot M.-P."/>
            <person name="Gout L."/>
            <person name="Valade R."/>
        </authorList>
    </citation>
    <scope>NUCLEOTIDE SEQUENCE</scope>
    <source>
        <strain evidence="2">SE15195</strain>
    </source>
</reference>